<name>A0A415JVA1_9FIRM</name>
<accession>A0A415JVA1</accession>
<sequence length="518" mass="60972">MTCKEKIIIDIEDNTRQYYLDEVTCFEKPFVVLLNDYKNKYGQYFLLLCKILRVYMYGNNDVSDDVKQCLRLFIRDILGLTPIERQEELDIISALIQEMEKGNIVISAGNLYALPYSEIHYHVDNWPHLFIYKGYNYDTKMFRILDNIHMHTTKYKDLRYSDFFLSEDTVRKLYEEHGRVYDREFGFVVFNKNEYFGVKSDRQIVLTILRQLCMPKTGFKYRQIVKLISLNEALINGSIDNRQLKDLAKKILNINKYKTVMLNELSINMMENGYDTIYINRIKELADLLYAEWSDYVTVSVSKIKRKRFDSPEAVTESIEKMEDEIVSITKGYIDFLEKDEGTDRENKKISNEIIFVEEGKIIFSITDGKTHNFWFEDKAPKYPLLKNCNDDKIFAKARILFNQESEENLYQAGIYVKSAEDKVYYMAIDNDRNCILDTIGENNRKEEFNNTNEYLIKMNLEADCLKVQFISDASTKELKMMIERLAPVEVGLMVKTWGNGGFLEVDFKESQAIISNK</sequence>
<evidence type="ECO:0000313" key="3">
    <source>
        <dbReference type="Proteomes" id="UP000283297"/>
    </source>
</evidence>
<evidence type="ECO:0000313" key="1">
    <source>
        <dbReference type="EMBL" id="RHD96603.1"/>
    </source>
</evidence>
<comment type="caution">
    <text evidence="2">The sequence shown here is derived from an EMBL/GenBank/DDBJ whole genome shotgun (WGS) entry which is preliminary data.</text>
</comment>
<organism evidence="2 3">
    <name type="scientific">Agathobacter rectalis</name>
    <dbReference type="NCBI Taxonomy" id="39491"/>
    <lineage>
        <taxon>Bacteria</taxon>
        <taxon>Bacillati</taxon>
        <taxon>Bacillota</taxon>
        <taxon>Clostridia</taxon>
        <taxon>Lachnospirales</taxon>
        <taxon>Lachnospiraceae</taxon>
        <taxon>Agathobacter</taxon>
    </lineage>
</organism>
<evidence type="ECO:0000313" key="4">
    <source>
        <dbReference type="Proteomes" id="UP000284835"/>
    </source>
</evidence>
<dbReference type="AlphaFoldDB" id="A0A415JVA1"/>
<proteinExistence type="predicted"/>
<dbReference type="Proteomes" id="UP000284835">
    <property type="component" value="Unassembled WGS sequence"/>
</dbReference>
<evidence type="ECO:0000313" key="2">
    <source>
        <dbReference type="EMBL" id="RHL27945.1"/>
    </source>
</evidence>
<dbReference type="EMBL" id="QRON01000006">
    <property type="protein sequence ID" value="RHL27945.1"/>
    <property type="molecule type" value="Genomic_DNA"/>
</dbReference>
<dbReference type="RefSeq" id="WP_118083627.1">
    <property type="nucleotide sequence ID" value="NZ_QRON01000006.1"/>
</dbReference>
<dbReference type="EMBL" id="QSJS01000004">
    <property type="protein sequence ID" value="RHD96603.1"/>
    <property type="molecule type" value="Genomic_DNA"/>
</dbReference>
<dbReference type="Proteomes" id="UP000283297">
    <property type="component" value="Unassembled WGS sequence"/>
</dbReference>
<reference evidence="3 4" key="1">
    <citation type="submission" date="2018-08" db="EMBL/GenBank/DDBJ databases">
        <title>A genome reference for cultivated species of the human gut microbiota.</title>
        <authorList>
            <person name="Zou Y."/>
            <person name="Xue W."/>
            <person name="Luo G."/>
        </authorList>
    </citation>
    <scope>NUCLEOTIDE SEQUENCE [LARGE SCALE GENOMIC DNA]</scope>
    <source>
        <strain evidence="2 3">AF38-24</strain>
        <strain evidence="1 4">AM30-13AC</strain>
    </source>
</reference>
<protein>
    <submittedName>
        <fullName evidence="2">Uncharacterized protein</fullName>
    </submittedName>
</protein>
<gene>
    <name evidence="2" type="ORF">DW028_10410</name>
    <name evidence="1" type="ORF">DW775_04480</name>
</gene>